<feature type="coiled-coil region" evidence="1">
    <location>
        <begin position="54"/>
        <end position="88"/>
    </location>
</feature>
<proteinExistence type="predicted"/>
<dbReference type="EMBL" id="CP029193">
    <property type="protein sequence ID" value="QES28750.1"/>
    <property type="molecule type" value="Genomic_DNA"/>
</dbReference>
<evidence type="ECO:0000256" key="1">
    <source>
        <dbReference type="SAM" id="Coils"/>
    </source>
</evidence>
<sequence length="98" mass="11176">MSGSDLVVDFQLLDKSAKQLNAIEKEFKNLDDWKDDVKTAVGASDIKDAMGEFVDNWDKNRKRLLEDLEKVGKQVEGTRDAFQKLEDQLSKTGKKKDK</sequence>
<evidence type="ECO:0000313" key="2">
    <source>
        <dbReference type="EMBL" id="QES28750.1"/>
    </source>
</evidence>
<dbReference type="AlphaFoldDB" id="A0A5P2BFL1"/>
<reference evidence="2 3" key="1">
    <citation type="submission" date="2018-05" db="EMBL/GenBank/DDBJ databases">
        <title>Streptomyces venezuelae.</title>
        <authorList>
            <person name="Kim W."/>
            <person name="Lee N."/>
            <person name="Cho B.-K."/>
        </authorList>
    </citation>
    <scope>NUCLEOTIDE SEQUENCE [LARGE SCALE GENOMIC DNA]</scope>
    <source>
        <strain evidence="2 3">ATCC 14583</strain>
    </source>
</reference>
<protein>
    <submittedName>
        <fullName evidence="2">Uncharacterized protein</fullName>
    </submittedName>
</protein>
<gene>
    <name evidence="2" type="ORF">DEJ47_22010</name>
</gene>
<organism evidence="2 3">
    <name type="scientific">Streptomyces venezuelae</name>
    <dbReference type="NCBI Taxonomy" id="54571"/>
    <lineage>
        <taxon>Bacteria</taxon>
        <taxon>Bacillati</taxon>
        <taxon>Actinomycetota</taxon>
        <taxon>Actinomycetes</taxon>
        <taxon>Kitasatosporales</taxon>
        <taxon>Streptomycetaceae</taxon>
        <taxon>Streptomyces</taxon>
    </lineage>
</organism>
<dbReference type="Proteomes" id="UP000323046">
    <property type="component" value="Chromosome"/>
</dbReference>
<keyword evidence="3" id="KW-1185">Reference proteome</keyword>
<accession>A0A5P2BFL1</accession>
<keyword evidence="1" id="KW-0175">Coiled coil</keyword>
<evidence type="ECO:0000313" key="3">
    <source>
        <dbReference type="Proteomes" id="UP000323046"/>
    </source>
</evidence>
<dbReference type="RefSeq" id="WP_150170889.1">
    <property type="nucleotide sequence ID" value="NZ_CP029193.1"/>
</dbReference>
<dbReference type="OrthoDB" id="4828169at2"/>
<name>A0A5P2BFL1_STRVZ</name>